<feature type="transmembrane region" description="Helical" evidence="1">
    <location>
        <begin position="165"/>
        <end position="183"/>
    </location>
</feature>
<dbReference type="RefSeq" id="WP_186805043.1">
    <property type="nucleotide sequence ID" value="NZ_BJUY01000001.1"/>
</dbReference>
<protein>
    <submittedName>
        <fullName evidence="2">Uncharacterized protein</fullName>
    </submittedName>
</protein>
<dbReference type="SUPFAM" id="SSF158560">
    <property type="entry name" value="BH3980-like"/>
    <property type="match status" value="1"/>
</dbReference>
<evidence type="ECO:0000313" key="3">
    <source>
        <dbReference type="Proteomes" id="UP000321662"/>
    </source>
</evidence>
<organism evidence="2 3">
    <name type="scientific">Alkalibacterium kapii</name>
    <dbReference type="NCBI Taxonomy" id="426704"/>
    <lineage>
        <taxon>Bacteria</taxon>
        <taxon>Bacillati</taxon>
        <taxon>Bacillota</taxon>
        <taxon>Bacilli</taxon>
        <taxon>Lactobacillales</taxon>
        <taxon>Carnobacteriaceae</taxon>
        <taxon>Alkalibacterium</taxon>
    </lineage>
</organism>
<feature type="transmembrane region" description="Helical" evidence="1">
    <location>
        <begin position="137"/>
        <end position="158"/>
    </location>
</feature>
<keyword evidence="1" id="KW-0472">Membrane</keyword>
<comment type="caution">
    <text evidence="2">The sequence shown here is derived from an EMBL/GenBank/DDBJ whole genome shotgun (WGS) entry which is preliminary data.</text>
</comment>
<keyword evidence="1" id="KW-0812">Transmembrane</keyword>
<reference evidence="2 3" key="1">
    <citation type="submission" date="2019-07" db="EMBL/GenBank/DDBJ databases">
        <title>Whole genome shotgun sequence of Alkalibacterium kapii NBRC 103247.</title>
        <authorList>
            <person name="Hosoyama A."/>
            <person name="Uohara A."/>
            <person name="Ohji S."/>
            <person name="Ichikawa N."/>
        </authorList>
    </citation>
    <scope>NUCLEOTIDE SEQUENCE [LARGE SCALE GENOMIC DNA]</scope>
    <source>
        <strain evidence="2 3">NBRC 103247</strain>
    </source>
</reference>
<keyword evidence="1" id="KW-1133">Transmembrane helix</keyword>
<name>A0A511AQT5_9LACT</name>
<feature type="transmembrane region" description="Helical" evidence="1">
    <location>
        <begin position="78"/>
        <end position="99"/>
    </location>
</feature>
<keyword evidence="3" id="KW-1185">Reference proteome</keyword>
<evidence type="ECO:0000256" key="1">
    <source>
        <dbReference type="SAM" id="Phobius"/>
    </source>
</evidence>
<gene>
    <name evidence="2" type="ORF">AKA01nite_01870</name>
</gene>
<evidence type="ECO:0000313" key="2">
    <source>
        <dbReference type="EMBL" id="GEK90565.1"/>
    </source>
</evidence>
<sequence>MLLEILQDILESQEKGISAEEYFGRKPEKVADEIIGQLSVNIFDTIKIIFMALGAFSAVSILPALVSPEINLDIGHFIVSALYWSVMAMGIVWVIGTGLYRFKGKRSKATLGILGVGALIIGFLITLLTSTPLTTDLIGNLGIILIVLIAIGLMLIFVRVEDKEIWLPFIPVLVVSAILGILTR</sequence>
<feature type="transmembrane region" description="Helical" evidence="1">
    <location>
        <begin position="111"/>
        <end position="131"/>
    </location>
</feature>
<feature type="transmembrane region" description="Helical" evidence="1">
    <location>
        <begin position="48"/>
        <end position="66"/>
    </location>
</feature>
<dbReference type="Proteomes" id="UP000321662">
    <property type="component" value="Unassembled WGS sequence"/>
</dbReference>
<dbReference type="AlphaFoldDB" id="A0A511AQT5"/>
<accession>A0A511AQT5</accession>
<proteinExistence type="predicted"/>
<dbReference type="EMBL" id="BJUY01000001">
    <property type="protein sequence ID" value="GEK90565.1"/>
    <property type="molecule type" value="Genomic_DNA"/>
</dbReference>